<keyword evidence="5" id="KW-0349">Heme</keyword>
<keyword evidence="9 12" id="KW-1133">Transmembrane helix</keyword>
<keyword evidence="8" id="KW-0249">Electron transport</keyword>
<evidence type="ECO:0000256" key="9">
    <source>
        <dbReference type="ARBA" id="ARBA00022989"/>
    </source>
</evidence>
<evidence type="ECO:0000256" key="3">
    <source>
        <dbReference type="ARBA" id="ARBA00022448"/>
    </source>
</evidence>
<dbReference type="EMBL" id="FNJI01000007">
    <property type="protein sequence ID" value="SDO87263.1"/>
    <property type="molecule type" value="Genomic_DNA"/>
</dbReference>
<proteinExistence type="inferred from homology"/>
<gene>
    <name evidence="14" type="ORF">SAMN05660330_01231</name>
</gene>
<keyword evidence="3" id="KW-0813">Transport</keyword>
<dbReference type="RefSeq" id="WP_092220840.1">
    <property type="nucleotide sequence ID" value="NZ_FNJI01000007.1"/>
</dbReference>
<feature type="domain" description="NapC/NirT cytochrome c N-terminal" evidence="13">
    <location>
        <begin position="116"/>
        <end position="209"/>
    </location>
</feature>
<comment type="similarity">
    <text evidence="2">Belongs to the NapC/NirT/NrfH family.</text>
</comment>
<dbReference type="InterPro" id="IPR005126">
    <property type="entry name" value="NapC/NirT_cyt_c_N"/>
</dbReference>
<protein>
    <submittedName>
        <fullName evidence="14">Tetraheme cytochrome c subunit of nitrate or TMAO reductase</fullName>
    </submittedName>
</protein>
<evidence type="ECO:0000256" key="11">
    <source>
        <dbReference type="ARBA" id="ARBA00023136"/>
    </source>
</evidence>
<dbReference type="STRING" id="91360.SAMN05660330_01231"/>
<organism evidence="14 15">
    <name type="scientific">Desulforhopalus singaporensis</name>
    <dbReference type="NCBI Taxonomy" id="91360"/>
    <lineage>
        <taxon>Bacteria</taxon>
        <taxon>Pseudomonadati</taxon>
        <taxon>Thermodesulfobacteriota</taxon>
        <taxon>Desulfobulbia</taxon>
        <taxon>Desulfobulbales</taxon>
        <taxon>Desulfocapsaceae</taxon>
        <taxon>Desulforhopalus</taxon>
    </lineage>
</organism>
<dbReference type="SUPFAM" id="SSF48695">
    <property type="entry name" value="Multiheme cytochromes"/>
    <property type="match status" value="1"/>
</dbReference>
<keyword evidence="6 12" id="KW-0812">Transmembrane</keyword>
<evidence type="ECO:0000256" key="12">
    <source>
        <dbReference type="SAM" id="Phobius"/>
    </source>
</evidence>
<dbReference type="InterPro" id="IPR051174">
    <property type="entry name" value="Cytochrome_c-type_ET"/>
</dbReference>
<dbReference type="OrthoDB" id="9791652at2"/>
<evidence type="ECO:0000256" key="5">
    <source>
        <dbReference type="ARBA" id="ARBA00022617"/>
    </source>
</evidence>
<evidence type="ECO:0000313" key="15">
    <source>
        <dbReference type="Proteomes" id="UP000199073"/>
    </source>
</evidence>
<dbReference type="Gene3D" id="1.10.3820.10">
    <property type="entry name" value="Di-heme elbow motif domain"/>
    <property type="match status" value="1"/>
</dbReference>
<dbReference type="PANTHER" id="PTHR30333">
    <property type="entry name" value="CYTOCHROME C-TYPE PROTEIN"/>
    <property type="match status" value="1"/>
</dbReference>
<keyword evidence="11 12" id="KW-0472">Membrane</keyword>
<sequence length="479" mass="54035">MQEKKMEVPPDNSSGNEYEQFTWQQKVGLSMKTPIGLFGIGSTTVCITLTVLGLLGHITGLISNPYAAIVTFLVFPAGAVFGLFLIPVSGYLRHKKWFRDNLNKGNVVIDFGKKNHRKTVLLVLVLTVVNLSVFSLVIYEAYHFTESDFFCGAICHTVMDPEYTAYQRSPHAKVGCVSCHIGSGAEWYVKAKLSGLRQVKAVLDGSYSTPIPAPVEHLRPAQDTCEECHWPEKFHGKKIKKFISYSNDDQEQPYIQEIALHIGGRNPVTDTFEGIHWHVSNNVKVQYQSLDDKRTSIGRIKVSKPSGVTEEYTIDGADDGQGGKWRTMDCIDCHNRPTHVYDTLEQKVDFGLYSKKIDGTIPGIREDSITVLEKEFTSRDEAREQIVETLLALMAKRHDADFVAEHEESLISSGKYLLDAYLANVWPQMKVTWGTYKQHLGHQYEDEGYGCFRCHDEEHQTEFGKTISQSCDLCHDEPL</sequence>
<feature type="transmembrane region" description="Helical" evidence="12">
    <location>
        <begin position="66"/>
        <end position="92"/>
    </location>
</feature>
<evidence type="ECO:0000256" key="10">
    <source>
        <dbReference type="ARBA" id="ARBA00023004"/>
    </source>
</evidence>
<dbReference type="PANTHER" id="PTHR30333:SF1">
    <property type="entry name" value="CYTOCHROME C-TYPE PROTEIN NAPC"/>
    <property type="match status" value="1"/>
</dbReference>
<keyword evidence="15" id="KW-1185">Reference proteome</keyword>
<dbReference type="GO" id="GO:0005886">
    <property type="term" value="C:plasma membrane"/>
    <property type="evidence" value="ECO:0007669"/>
    <property type="project" value="UniProtKB-SubCell"/>
</dbReference>
<keyword evidence="4" id="KW-1003">Cell membrane</keyword>
<feature type="transmembrane region" description="Helical" evidence="12">
    <location>
        <begin position="120"/>
        <end position="139"/>
    </location>
</feature>
<dbReference type="InterPro" id="IPR036280">
    <property type="entry name" value="Multihaem_cyt_sf"/>
</dbReference>
<evidence type="ECO:0000259" key="13">
    <source>
        <dbReference type="Pfam" id="PF03264"/>
    </source>
</evidence>
<evidence type="ECO:0000256" key="4">
    <source>
        <dbReference type="ARBA" id="ARBA00022475"/>
    </source>
</evidence>
<feature type="transmembrane region" description="Helical" evidence="12">
    <location>
        <begin position="35"/>
        <end position="60"/>
    </location>
</feature>
<evidence type="ECO:0000256" key="2">
    <source>
        <dbReference type="ARBA" id="ARBA00007395"/>
    </source>
</evidence>
<dbReference type="GO" id="GO:0009061">
    <property type="term" value="P:anaerobic respiration"/>
    <property type="evidence" value="ECO:0007669"/>
    <property type="project" value="TreeGrafter"/>
</dbReference>
<evidence type="ECO:0000256" key="7">
    <source>
        <dbReference type="ARBA" id="ARBA00022723"/>
    </source>
</evidence>
<evidence type="ECO:0000256" key="8">
    <source>
        <dbReference type="ARBA" id="ARBA00022982"/>
    </source>
</evidence>
<dbReference type="InterPro" id="IPR038266">
    <property type="entry name" value="NapC/NirT_cytc_sf"/>
</dbReference>
<accession>A0A1H0N3M9</accession>
<dbReference type="GO" id="GO:0046872">
    <property type="term" value="F:metal ion binding"/>
    <property type="evidence" value="ECO:0007669"/>
    <property type="project" value="UniProtKB-KW"/>
</dbReference>
<evidence type="ECO:0000313" key="14">
    <source>
        <dbReference type="EMBL" id="SDO87263.1"/>
    </source>
</evidence>
<evidence type="ECO:0000256" key="6">
    <source>
        <dbReference type="ARBA" id="ARBA00022692"/>
    </source>
</evidence>
<name>A0A1H0N3M9_9BACT</name>
<dbReference type="Proteomes" id="UP000199073">
    <property type="component" value="Unassembled WGS sequence"/>
</dbReference>
<dbReference type="Pfam" id="PF03264">
    <property type="entry name" value="Cytochrom_NNT"/>
    <property type="match status" value="1"/>
</dbReference>
<keyword evidence="10" id="KW-0408">Iron</keyword>
<evidence type="ECO:0000256" key="1">
    <source>
        <dbReference type="ARBA" id="ARBA00004236"/>
    </source>
</evidence>
<reference evidence="14 15" key="1">
    <citation type="submission" date="2016-10" db="EMBL/GenBank/DDBJ databases">
        <authorList>
            <person name="de Groot N.N."/>
        </authorList>
    </citation>
    <scope>NUCLEOTIDE SEQUENCE [LARGE SCALE GENOMIC DNA]</scope>
    <source>
        <strain evidence="14 15">DSM 12130</strain>
    </source>
</reference>
<dbReference type="AlphaFoldDB" id="A0A1H0N3M9"/>
<keyword evidence="7" id="KW-0479">Metal-binding</keyword>
<comment type="subcellular location">
    <subcellularLocation>
        <location evidence="1">Cell membrane</location>
    </subcellularLocation>
</comment>
<dbReference type="GO" id="GO:0009055">
    <property type="term" value="F:electron transfer activity"/>
    <property type="evidence" value="ECO:0007669"/>
    <property type="project" value="TreeGrafter"/>
</dbReference>